<dbReference type="HAMAP" id="MF_01384">
    <property type="entry name" value="UreD"/>
    <property type="match status" value="1"/>
</dbReference>
<evidence type="ECO:0000256" key="1">
    <source>
        <dbReference type="ARBA" id="ARBA00007177"/>
    </source>
</evidence>
<dbReference type="PANTHER" id="PTHR33643:SF1">
    <property type="entry name" value="UREASE ACCESSORY PROTEIN D"/>
    <property type="match status" value="1"/>
</dbReference>
<name>A0A9P8HRD7_9PEZI</name>
<dbReference type="EMBL" id="JAGHQL010000250">
    <property type="protein sequence ID" value="KAH0535971.1"/>
    <property type="molecule type" value="Genomic_DNA"/>
</dbReference>
<organism evidence="3 4">
    <name type="scientific">Glutinoglossum americanum</name>
    <dbReference type="NCBI Taxonomy" id="1670608"/>
    <lineage>
        <taxon>Eukaryota</taxon>
        <taxon>Fungi</taxon>
        <taxon>Dikarya</taxon>
        <taxon>Ascomycota</taxon>
        <taxon>Pezizomycotina</taxon>
        <taxon>Geoglossomycetes</taxon>
        <taxon>Geoglossales</taxon>
        <taxon>Geoglossaceae</taxon>
        <taxon>Glutinoglossum</taxon>
    </lineage>
</organism>
<accession>A0A9P8HRD7</accession>
<dbReference type="Pfam" id="PF01774">
    <property type="entry name" value="UreD"/>
    <property type="match status" value="1"/>
</dbReference>
<keyword evidence="4" id="KW-1185">Reference proteome</keyword>
<evidence type="ECO:0000313" key="3">
    <source>
        <dbReference type="EMBL" id="KAH0535971.1"/>
    </source>
</evidence>
<dbReference type="Proteomes" id="UP000698800">
    <property type="component" value="Unassembled WGS sequence"/>
</dbReference>
<evidence type="ECO:0008006" key="5">
    <source>
        <dbReference type="Google" id="ProtNLM"/>
    </source>
</evidence>
<gene>
    <name evidence="3" type="ORF">FGG08_007128</name>
</gene>
<evidence type="ECO:0000256" key="2">
    <source>
        <dbReference type="ARBA" id="ARBA00023186"/>
    </source>
</evidence>
<sequence length="322" mass="34774">MTSPFAPSASIPGHGHISVCLLPPPTPHLTTLSYTYPLKLISPSHPNQKAILVFILSYGGGLVSGDTITLSADILTNARLALVTQGSTKIFKARSPDVVSTQALSVRVEAGAALCLLPDPVQPFAGSVYEQRQVFRIDVASASLLVLDWVSEGRTARGERWEFESWKGRNEVWSLEEPARLLLRDNVILGGAGQSSLHQFNNETLESRMDGLSVFGTLIVRGPLFASLSDFLLQEFSALPRIGSGGQSWNSEASPAAIDPKRAPRLAREQSDGILWTAAALRGFVVVKLGARSVEGARNWLRDMVGETVERDFGEGGLLCLR</sequence>
<reference evidence="3" key="1">
    <citation type="submission" date="2021-03" db="EMBL/GenBank/DDBJ databases">
        <title>Comparative genomics and phylogenomic investigation of the class Geoglossomycetes provide insights into ecological specialization and systematics.</title>
        <authorList>
            <person name="Melie T."/>
            <person name="Pirro S."/>
            <person name="Miller A.N."/>
            <person name="Quandt A."/>
        </authorList>
    </citation>
    <scope>NUCLEOTIDE SEQUENCE</scope>
    <source>
        <strain evidence="3">GBOQ0MN5Z8</strain>
    </source>
</reference>
<comment type="caution">
    <text evidence="3">The sequence shown here is derived from an EMBL/GenBank/DDBJ whole genome shotgun (WGS) entry which is preliminary data.</text>
</comment>
<dbReference type="InterPro" id="IPR002669">
    <property type="entry name" value="UreD"/>
</dbReference>
<dbReference type="GO" id="GO:0016151">
    <property type="term" value="F:nickel cation binding"/>
    <property type="evidence" value="ECO:0007669"/>
    <property type="project" value="InterPro"/>
</dbReference>
<proteinExistence type="inferred from homology"/>
<keyword evidence="2" id="KW-0143">Chaperone</keyword>
<comment type="similarity">
    <text evidence="1">Belongs to the UreD family.</text>
</comment>
<evidence type="ECO:0000313" key="4">
    <source>
        <dbReference type="Proteomes" id="UP000698800"/>
    </source>
</evidence>
<protein>
    <recommendedName>
        <fullName evidence="5">Urease accessory protein UreD</fullName>
    </recommendedName>
</protein>
<dbReference type="AlphaFoldDB" id="A0A9P8HRD7"/>
<dbReference type="OrthoDB" id="5550464at2759"/>
<dbReference type="PANTHER" id="PTHR33643">
    <property type="entry name" value="UREASE ACCESSORY PROTEIN D"/>
    <property type="match status" value="1"/>
</dbReference>